<gene>
    <name evidence="3" type="ORF">C8Q69DRAFT_458602</name>
</gene>
<dbReference type="Pfam" id="PF00106">
    <property type="entry name" value="adh_short"/>
    <property type="match status" value="1"/>
</dbReference>
<dbReference type="InterPro" id="IPR036291">
    <property type="entry name" value="NAD(P)-bd_dom_sf"/>
</dbReference>
<dbReference type="PRINTS" id="PR00081">
    <property type="entry name" value="GDHRDH"/>
</dbReference>
<comment type="caution">
    <text evidence="3">The sequence shown here is derived from an EMBL/GenBank/DDBJ whole genome shotgun (WGS) entry which is preliminary data.</text>
</comment>
<dbReference type="InterPro" id="IPR002347">
    <property type="entry name" value="SDR_fam"/>
</dbReference>
<accession>A0A443I2N8</accession>
<comment type="similarity">
    <text evidence="1">Belongs to the short-chain dehydrogenases/reductases (SDR) family.</text>
</comment>
<dbReference type="RefSeq" id="XP_028487978.1">
    <property type="nucleotide sequence ID" value="XM_028630003.1"/>
</dbReference>
<dbReference type="VEuPathDB" id="FungiDB:C8Q69DRAFT_458602"/>
<dbReference type="EMBL" id="RCNU01000002">
    <property type="protein sequence ID" value="RWQ98333.1"/>
    <property type="molecule type" value="Genomic_DNA"/>
</dbReference>
<protein>
    <submittedName>
        <fullName evidence="3">Putative short-chain dehydrogenase TIC 32, chloroplastic</fullName>
    </submittedName>
</protein>
<dbReference type="SUPFAM" id="SSF51735">
    <property type="entry name" value="NAD(P)-binding Rossmann-fold domains"/>
    <property type="match status" value="1"/>
</dbReference>
<dbReference type="Gene3D" id="3.40.50.720">
    <property type="entry name" value="NAD(P)-binding Rossmann-like Domain"/>
    <property type="match status" value="1"/>
</dbReference>
<name>A0A443I2N8_BYSSP</name>
<evidence type="ECO:0000313" key="4">
    <source>
        <dbReference type="Proteomes" id="UP000283841"/>
    </source>
</evidence>
<evidence type="ECO:0000256" key="1">
    <source>
        <dbReference type="ARBA" id="ARBA00006484"/>
    </source>
</evidence>
<dbReference type="GeneID" id="39599280"/>
<proteinExistence type="inferred from homology"/>
<dbReference type="STRING" id="264951.A0A443I2N8"/>
<organism evidence="3 4">
    <name type="scientific">Byssochlamys spectabilis</name>
    <name type="common">Paecilomyces variotii</name>
    <dbReference type="NCBI Taxonomy" id="264951"/>
    <lineage>
        <taxon>Eukaryota</taxon>
        <taxon>Fungi</taxon>
        <taxon>Dikarya</taxon>
        <taxon>Ascomycota</taxon>
        <taxon>Pezizomycotina</taxon>
        <taxon>Eurotiomycetes</taxon>
        <taxon>Eurotiomycetidae</taxon>
        <taxon>Eurotiales</taxon>
        <taxon>Thermoascaceae</taxon>
        <taxon>Paecilomyces</taxon>
    </lineage>
</organism>
<sequence>MQAILGMLGFGPKKELHDLEGRVAVITGGAQGIGYAAARGFLEAKAKVILVNRQWDTGSDAIHEIKNDFGPDALVEWYHCDLGNLKETKEVFDGIREREKRLDILVLSAGINANKFSLDHDHIESIFGVNWLGHFYALNRLYPLLRETGKMNPPTAPRIILQSSEVHRAAPSTVQFESIDEINDARLGPVELYARSKLAMILGAKYGLYERVIKPNKDNVYVISVHPGAVNTAMQQQWKQAYPGLLGKLLTSANLSIGRSPEQGAYATLYAATSPEIEEKGWNGVYLTNPGQLGKESSQASDPGLGLRLWQLSEKLVKEKVGADALNDWPELAV</sequence>
<keyword evidence="2" id="KW-0560">Oxidoreductase</keyword>
<evidence type="ECO:0000256" key="2">
    <source>
        <dbReference type="ARBA" id="ARBA00023002"/>
    </source>
</evidence>
<dbReference type="Proteomes" id="UP000283841">
    <property type="component" value="Unassembled WGS sequence"/>
</dbReference>
<keyword evidence="4" id="KW-1185">Reference proteome</keyword>
<dbReference type="PANTHER" id="PTHR43157">
    <property type="entry name" value="PHOSPHATIDYLINOSITOL-GLYCAN BIOSYNTHESIS CLASS F PROTEIN-RELATED"/>
    <property type="match status" value="1"/>
</dbReference>
<dbReference type="AlphaFoldDB" id="A0A443I2N8"/>
<dbReference type="GO" id="GO:0016491">
    <property type="term" value="F:oxidoreductase activity"/>
    <property type="evidence" value="ECO:0007669"/>
    <property type="project" value="UniProtKB-KW"/>
</dbReference>
<reference evidence="3 4" key="1">
    <citation type="journal article" date="2018" name="Front. Microbiol.">
        <title>Genomic and genetic insights into a cosmopolitan fungus, Paecilomyces variotii (Eurotiales).</title>
        <authorList>
            <person name="Urquhart A.S."/>
            <person name="Mondo S.J."/>
            <person name="Makela M.R."/>
            <person name="Hane J.K."/>
            <person name="Wiebenga A."/>
            <person name="He G."/>
            <person name="Mihaltcheva S."/>
            <person name="Pangilinan J."/>
            <person name="Lipzen A."/>
            <person name="Barry K."/>
            <person name="de Vries R.P."/>
            <person name="Grigoriev I.V."/>
            <person name="Idnurm A."/>
        </authorList>
    </citation>
    <scope>NUCLEOTIDE SEQUENCE [LARGE SCALE GENOMIC DNA]</scope>
    <source>
        <strain evidence="3 4">CBS 101075</strain>
    </source>
</reference>
<dbReference type="PANTHER" id="PTHR43157:SF31">
    <property type="entry name" value="PHOSPHATIDYLINOSITOL-GLYCAN BIOSYNTHESIS CLASS F PROTEIN"/>
    <property type="match status" value="1"/>
</dbReference>
<evidence type="ECO:0000313" key="3">
    <source>
        <dbReference type="EMBL" id="RWQ98333.1"/>
    </source>
</evidence>